<evidence type="ECO:0000256" key="5">
    <source>
        <dbReference type="ARBA" id="ARBA00023136"/>
    </source>
</evidence>
<protein>
    <submittedName>
        <fullName evidence="8">Methyl-accepting chemotaxis sensory transducer with Cache sensor</fullName>
        <ecNumber evidence="8">2.7.7.65</ecNumber>
    </submittedName>
</protein>
<feature type="domain" description="GGDEF" evidence="7">
    <location>
        <begin position="346"/>
        <end position="471"/>
    </location>
</feature>
<evidence type="ECO:0000256" key="4">
    <source>
        <dbReference type="ARBA" id="ARBA00022989"/>
    </source>
</evidence>
<dbReference type="InterPro" id="IPR050469">
    <property type="entry name" value="Diguanylate_Cyclase"/>
</dbReference>
<dbReference type="CDD" id="cd18773">
    <property type="entry name" value="PDC1_HK_sensor"/>
    <property type="match status" value="1"/>
</dbReference>
<dbReference type="Gene3D" id="3.30.450.20">
    <property type="entry name" value="PAS domain"/>
    <property type="match status" value="1"/>
</dbReference>
<dbReference type="SMART" id="SM00267">
    <property type="entry name" value="GGDEF"/>
    <property type="match status" value="1"/>
</dbReference>
<evidence type="ECO:0000256" key="3">
    <source>
        <dbReference type="ARBA" id="ARBA00022692"/>
    </source>
</evidence>
<reference evidence="8 9" key="1">
    <citation type="submission" date="2015-09" db="EMBL/GenBank/DDBJ databases">
        <authorList>
            <consortium name="Pathogen Informatics"/>
        </authorList>
    </citation>
    <scope>NUCLEOTIDE SEQUENCE [LARGE SCALE GENOMIC DNA]</scope>
    <source>
        <strain evidence="8 9">2789STDY5834855</strain>
    </source>
</reference>
<keyword evidence="8" id="KW-0808">Transferase</keyword>
<dbReference type="InterPro" id="IPR043128">
    <property type="entry name" value="Rev_trsase/Diguanyl_cyclase"/>
</dbReference>
<evidence type="ECO:0000256" key="1">
    <source>
        <dbReference type="ARBA" id="ARBA00004651"/>
    </source>
</evidence>
<keyword evidence="8" id="KW-0548">Nucleotidyltransferase</keyword>
<dbReference type="InterPro" id="IPR000160">
    <property type="entry name" value="GGDEF_dom"/>
</dbReference>
<gene>
    <name evidence="8" type="primary">dosC</name>
    <name evidence="8" type="ORF">ERS852470_00501</name>
</gene>
<evidence type="ECO:0000256" key="6">
    <source>
        <dbReference type="SAM" id="Phobius"/>
    </source>
</evidence>
<proteinExistence type="predicted"/>
<keyword evidence="2" id="KW-1003">Cell membrane</keyword>
<feature type="transmembrane region" description="Helical" evidence="6">
    <location>
        <begin position="287"/>
        <end position="310"/>
    </location>
</feature>
<dbReference type="Pfam" id="PF00990">
    <property type="entry name" value="GGDEF"/>
    <property type="match status" value="1"/>
</dbReference>
<dbReference type="InterPro" id="IPR033479">
    <property type="entry name" value="dCache_1"/>
</dbReference>
<dbReference type="Proteomes" id="UP000095558">
    <property type="component" value="Unassembled WGS sequence"/>
</dbReference>
<feature type="transmembrane region" description="Helical" evidence="6">
    <location>
        <begin position="20"/>
        <end position="39"/>
    </location>
</feature>
<dbReference type="EMBL" id="CYZV01000004">
    <property type="protein sequence ID" value="CUN69411.1"/>
    <property type="molecule type" value="Genomic_DNA"/>
</dbReference>
<evidence type="ECO:0000313" key="8">
    <source>
        <dbReference type="EMBL" id="CUN69411.1"/>
    </source>
</evidence>
<keyword evidence="3 6" id="KW-0812">Transmembrane</keyword>
<sequence length="471" mass="54751">MYKRKNTNNVKVKMNEKVIIAIVFICFILTLTFSVISFYKSKQNQVGIIEKSLEDHGNQCKESIEEYFEYSFKILNYLANNENIYNMNWDEQYSFLKGQETLLNFEHFIIMDMLGNGYYVNRNEVKDQSHEDFFHDVIDNERFVTEPFMEVHQNRSITTLSVSIYKDKKKVGALCGVIDLNKIYNIFKNKVVGKSGYSFLINNNGDYVAHKDMQFVHDSKNIFEDFEGKSNNIDFLREGINKGETSLGKVKLNGETYYANFNPLDSVKWNAVFLIPKDEVLSGFNKFVIFQLLALTSGFLLIIFGVRIIYKNIENHRLAYTDGLTNTNNRAAVDIKFKELDNKYKSNIIIVSFDLNNFKYVNDNFGHHIGDELLIKFAGILQETLGSIGFVGRMGGDEFIAILNNIDIEVIKSKIDDMKEKIEDYNYNKICKLEISYGYFNRGNGDKRPLIEIYKEADKKMYVFKKQIKSI</sequence>
<dbReference type="InterPro" id="IPR029787">
    <property type="entry name" value="Nucleotide_cyclase"/>
</dbReference>
<keyword evidence="5 6" id="KW-0472">Membrane</keyword>
<dbReference type="EC" id="2.7.7.65" evidence="8"/>
<dbReference type="AlphaFoldDB" id="A0A173YYY9"/>
<dbReference type="Gene3D" id="3.30.70.270">
    <property type="match status" value="1"/>
</dbReference>
<dbReference type="CDD" id="cd01949">
    <property type="entry name" value="GGDEF"/>
    <property type="match status" value="1"/>
</dbReference>
<dbReference type="GO" id="GO:0052621">
    <property type="term" value="F:diguanylate cyclase activity"/>
    <property type="evidence" value="ECO:0007669"/>
    <property type="project" value="UniProtKB-EC"/>
</dbReference>
<dbReference type="PANTHER" id="PTHR45138">
    <property type="entry name" value="REGULATORY COMPONENTS OF SENSORY TRANSDUCTION SYSTEM"/>
    <property type="match status" value="1"/>
</dbReference>
<dbReference type="PROSITE" id="PS50887">
    <property type="entry name" value="GGDEF"/>
    <property type="match status" value="1"/>
</dbReference>
<organism evidence="8 9">
    <name type="scientific">Clostridium disporicum</name>
    <dbReference type="NCBI Taxonomy" id="84024"/>
    <lineage>
        <taxon>Bacteria</taxon>
        <taxon>Bacillati</taxon>
        <taxon>Bacillota</taxon>
        <taxon>Clostridia</taxon>
        <taxon>Eubacteriales</taxon>
        <taxon>Clostridiaceae</taxon>
        <taxon>Clostridium</taxon>
    </lineage>
</organism>
<evidence type="ECO:0000313" key="9">
    <source>
        <dbReference type="Proteomes" id="UP000095558"/>
    </source>
</evidence>
<dbReference type="CDD" id="cd12912">
    <property type="entry name" value="PDC2_MCP_like"/>
    <property type="match status" value="1"/>
</dbReference>
<dbReference type="PANTHER" id="PTHR45138:SF9">
    <property type="entry name" value="DIGUANYLATE CYCLASE DGCM-RELATED"/>
    <property type="match status" value="1"/>
</dbReference>
<evidence type="ECO:0000259" key="7">
    <source>
        <dbReference type="PROSITE" id="PS50887"/>
    </source>
</evidence>
<dbReference type="Pfam" id="PF02743">
    <property type="entry name" value="dCache_1"/>
    <property type="match status" value="1"/>
</dbReference>
<keyword evidence="4 6" id="KW-1133">Transmembrane helix</keyword>
<dbReference type="GO" id="GO:0005886">
    <property type="term" value="C:plasma membrane"/>
    <property type="evidence" value="ECO:0007669"/>
    <property type="project" value="UniProtKB-SubCell"/>
</dbReference>
<dbReference type="OrthoDB" id="9805474at2"/>
<name>A0A173YYY9_9CLOT</name>
<comment type="subcellular location">
    <subcellularLocation>
        <location evidence="1">Cell membrane</location>
        <topology evidence="1">Multi-pass membrane protein</topology>
    </subcellularLocation>
</comment>
<dbReference type="SUPFAM" id="SSF55073">
    <property type="entry name" value="Nucleotide cyclase"/>
    <property type="match status" value="1"/>
</dbReference>
<accession>A0A173YYY9</accession>
<dbReference type="NCBIfam" id="TIGR00254">
    <property type="entry name" value="GGDEF"/>
    <property type="match status" value="1"/>
</dbReference>
<dbReference type="RefSeq" id="WP_055275259.1">
    <property type="nucleotide sequence ID" value="NZ_CYZV01000004.1"/>
</dbReference>
<evidence type="ECO:0000256" key="2">
    <source>
        <dbReference type="ARBA" id="ARBA00022475"/>
    </source>
</evidence>